<keyword evidence="2" id="KW-1185">Reference proteome</keyword>
<dbReference type="SUPFAM" id="SSF53850">
    <property type="entry name" value="Periplasmic binding protein-like II"/>
    <property type="match status" value="1"/>
</dbReference>
<protein>
    <recommendedName>
        <fullName evidence="3">Amino acid ABC transporter substrate-binding protein</fullName>
    </recommendedName>
</protein>
<proteinExistence type="predicted"/>
<evidence type="ECO:0008006" key="3">
    <source>
        <dbReference type="Google" id="ProtNLM"/>
    </source>
</evidence>
<evidence type="ECO:0000313" key="1">
    <source>
        <dbReference type="EMBL" id="MET1489231.1"/>
    </source>
</evidence>
<gene>
    <name evidence="1" type="ORF">ABVT11_05300</name>
</gene>
<name>A0ABV2CMW2_9RHOO</name>
<dbReference type="EMBL" id="JBEWLZ010000002">
    <property type="protein sequence ID" value="MET1489231.1"/>
    <property type="molecule type" value="Genomic_DNA"/>
</dbReference>
<organism evidence="1 2">
    <name type="scientific">Uliginosibacterium paludis</name>
    <dbReference type="NCBI Taxonomy" id="1615952"/>
    <lineage>
        <taxon>Bacteria</taxon>
        <taxon>Pseudomonadati</taxon>
        <taxon>Pseudomonadota</taxon>
        <taxon>Betaproteobacteria</taxon>
        <taxon>Rhodocyclales</taxon>
        <taxon>Zoogloeaceae</taxon>
        <taxon>Uliginosibacterium</taxon>
    </lineage>
</organism>
<dbReference type="RefSeq" id="WP_345924432.1">
    <property type="nucleotide sequence ID" value="NZ_JBDIVF010000001.1"/>
</dbReference>
<evidence type="ECO:0000313" key="2">
    <source>
        <dbReference type="Proteomes" id="UP001548590"/>
    </source>
</evidence>
<accession>A0ABV2CMW2</accession>
<sequence>MKLLHPGHTAARVLRLAGLVCTLLGPLAFAAGPPMRFVHPPPEAAGDNRHTYYWELLEAALKATRRQYGDYVIESHPLPMSFQRAVAELEAGERGRINIIARATNLELENKLRAIPLPLDKGLLGYRMFLITGDTQARLDARVRSLRDLKQFSIGQGSAWTDARILAENDFRLVLTENYESLFQMVAAQRFDLFSRGVIEIEPEWRAHKDQIPGLMIEKHLLLAYPMPRYFFVSNTDEGRKMAERIEAGLRLIAKSGEFNRLYGRYKKNVLANVRLAGRTVFRLPNTQLSDKAPPPDDPFWWDNLAAELAPANRPGRGT</sequence>
<comment type="caution">
    <text evidence="1">The sequence shown here is derived from an EMBL/GenBank/DDBJ whole genome shotgun (WGS) entry which is preliminary data.</text>
</comment>
<dbReference type="Proteomes" id="UP001548590">
    <property type="component" value="Unassembled WGS sequence"/>
</dbReference>
<reference evidence="1 2" key="1">
    <citation type="submission" date="2024-07" db="EMBL/GenBank/DDBJ databases">
        <title>Uliginosibacterium paludis KCTC:42655.</title>
        <authorList>
            <person name="Kim M.K."/>
        </authorList>
    </citation>
    <scope>NUCLEOTIDE SEQUENCE [LARGE SCALE GENOMIC DNA]</scope>
    <source>
        <strain evidence="1 2">KCTC 42655</strain>
    </source>
</reference>